<dbReference type="InParanoid" id="A0A2J7QKA3"/>
<feature type="compositionally biased region" description="Basic residues" evidence="1">
    <location>
        <begin position="28"/>
        <end position="39"/>
    </location>
</feature>
<evidence type="ECO:0000313" key="3">
    <source>
        <dbReference type="Proteomes" id="UP000235965"/>
    </source>
</evidence>
<gene>
    <name evidence="2" type="ORF">B7P43_G14495</name>
</gene>
<dbReference type="Proteomes" id="UP000235965">
    <property type="component" value="Unassembled WGS sequence"/>
</dbReference>
<feature type="compositionally biased region" description="Low complexity" evidence="1">
    <location>
        <begin position="40"/>
        <end position="50"/>
    </location>
</feature>
<comment type="caution">
    <text evidence="2">The sequence shown here is derived from an EMBL/GenBank/DDBJ whole genome shotgun (WGS) entry which is preliminary data.</text>
</comment>
<feature type="region of interest" description="Disordered" evidence="1">
    <location>
        <begin position="1"/>
        <end position="50"/>
    </location>
</feature>
<keyword evidence="3" id="KW-1185">Reference proteome</keyword>
<evidence type="ECO:0000256" key="1">
    <source>
        <dbReference type="SAM" id="MobiDB-lite"/>
    </source>
</evidence>
<organism evidence="2 3">
    <name type="scientific">Cryptotermes secundus</name>
    <dbReference type="NCBI Taxonomy" id="105785"/>
    <lineage>
        <taxon>Eukaryota</taxon>
        <taxon>Metazoa</taxon>
        <taxon>Ecdysozoa</taxon>
        <taxon>Arthropoda</taxon>
        <taxon>Hexapoda</taxon>
        <taxon>Insecta</taxon>
        <taxon>Pterygota</taxon>
        <taxon>Neoptera</taxon>
        <taxon>Polyneoptera</taxon>
        <taxon>Dictyoptera</taxon>
        <taxon>Blattodea</taxon>
        <taxon>Blattoidea</taxon>
        <taxon>Termitoidae</taxon>
        <taxon>Kalotermitidae</taxon>
        <taxon>Cryptotermitinae</taxon>
        <taxon>Cryptotermes</taxon>
    </lineage>
</organism>
<protein>
    <submittedName>
        <fullName evidence="2">Uncharacterized protein</fullName>
    </submittedName>
</protein>
<evidence type="ECO:0000313" key="2">
    <source>
        <dbReference type="EMBL" id="PNF29020.1"/>
    </source>
</evidence>
<dbReference type="EMBL" id="NEVH01013269">
    <property type="protein sequence ID" value="PNF29020.1"/>
    <property type="molecule type" value="Genomic_DNA"/>
</dbReference>
<reference evidence="2 3" key="1">
    <citation type="submission" date="2017-12" db="EMBL/GenBank/DDBJ databases">
        <title>Hemimetabolous genomes reveal molecular basis of termite eusociality.</title>
        <authorList>
            <person name="Harrison M.C."/>
            <person name="Jongepier E."/>
            <person name="Robertson H.M."/>
            <person name="Arning N."/>
            <person name="Bitard-Feildel T."/>
            <person name="Chao H."/>
            <person name="Childers C.P."/>
            <person name="Dinh H."/>
            <person name="Doddapaneni H."/>
            <person name="Dugan S."/>
            <person name="Gowin J."/>
            <person name="Greiner C."/>
            <person name="Han Y."/>
            <person name="Hu H."/>
            <person name="Hughes D.S.T."/>
            <person name="Huylmans A.-K."/>
            <person name="Kemena C."/>
            <person name="Kremer L.P.M."/>
            <person name="Lee S.L."/>
            <person name="Lopez-Ezquerra A."/>
            <person name="Mallet L."/>
            <person name="Monroy-Kuhn J.M."/>
            <person name="Moser A."/>
            <person name="Murali S.C."/>
            <person name="Muzny D.M."/>
            <person name="Otani S."/>
            <person name="Piulachs M.-D."/>
            <person name="Poelchau M."/>
            <person name="Qu J."/>
            <person name="Schaub F."/>
            <person name="Wada-Katsumata A."/>
            <person name="Worley K.C."/>
            <person name="Xie Q."/>
            <person name="Ylla G."/>
            <person name="Poulsen M."/>
            <person name="Gibbs R.A."/>
            <person name="Schal C."/>
            <person name="Richards S."/>
            <person name="Belles X."/>
            <person name="Korb J."/>
            <person name="Bornberg-Bauer E."/>
        </authorList>
    </citation>
    <scope>NUCLEOTIDE SEQUENCE [LARGE SCALE GENOMIC DNA]</scope>
    <source>
        <tissue evidence="2">Whole body</tissue>
    </source>
</reference>
<feature type="compositionally biased region" description="Low complexity" evidence="1">
    <location>
        <begin position="1"/>
        <end position="15"/>
    </location>
</feature>
<sequence>MNYTQFTQNNTTQPDYQPPPHPPLQHHISTKTKAAHTHTRTSSNTTHAAT</sequence>
<proteinExistence type="predicted"/>
<name>A0A2J7QKA3_9NEOP</name>
<dbReference type="AlphaFoldDB" id="A0A2J7QKA3"/>
<accession>A0A2J7QKA3</accession>